<dbReference type="InterPro" id="IPR036038">
    <property type="entry name" value="Aminotransferase-like"/>
</dbReference>
<accession>A0AA39GCT0</accession>
<dbReference type="Pfam" id="PF01063">
    <property type="entry name" value="Aminotran_4"/>
    <property type="match status" value="1"/>
</dbReference>
<dbReference type="EMBL" id="JAPDFR010000007">
    <property type="protein sequence ID" value="KAK0384945.1"/>
    <property type="molecule type" value="Genomic_DNA"/>
</dbReference>
<keyword evidence="2" id="KW-1185">Reference proteome</keyword>
<evidence type="ECO:0008006" key="3">
    <source>
        <dbReference type="Google" id="ProtNLM"/>
    </source>
</evidence>
<evidence type="ECO:0000313" key="2">
    <source>
        <dbReference type="Proteomes" id="UP001175261"/>
    </source>
</evidence>
<sequence length="276" mass="31025">MDQDFQIFTTVRHDPQLIQISGSEPWQHAGWNYRTESPFYMFDFHRDRLLKAARYWKWSSAVELLSSEDALDELSKTTLARISSQSEDPVRVKILISRQGQVTVESGPTKPKAIENLFPLRLPPPGEPVKAGDPQQSPVFTLVLDTSPTAASAFTNYKTTRRVVYDAARQRAGIALTDPKEVLLVNEENNHIMEGTILTPYFWRNGRWVTPPVSWQSSTGGGSGGQDGTTRRWALERGLAVEEIVLANSLIHGEECWLSNGLQGFVFAQLDLRPKD</sequence>
<reference evidence="1" key="1">
    <citation type="submission" date="2022-10" db="EMBL/GenBank/DDBJ databases">
        <title>Determination and structural analysis of whole genome sequence of Sarocladium strictum F4-1.</title>
        <authorList>
            <person name="Hu L."/>
            <person name="Jiang Y."/>
        </authorList>
    </citation>
    <scope>NUCLEOTIDE SEQUENCE</scope>
    <source>
        <strain evidence="1">F4-1</strain>
    </source>
</reference>
<protein>
    <recommendedName>
        <fullName evidence="3">Aminodeoxychorismate lyase</fullName>
    </recommendedName>
</protein>
<evidence type="ECO:0000313" key="1">
    <source>
        <dbReference type="EMBL" id="KAK0384945.1"/>
    </source>
</evidence>
<dbReference type="GO" id="GO:0003824">
    <property type="term" value="F:catalytic activity"/>
    <property type="evidence" value="ECO:0007669"/>
    <property type="project" value="InterPro"/>
</dbReference>
<dbReference type="InterPro" id="IPR043132">
    <property type="entry name" value="BCAT-like_C"/>
</dbReference>
<dbReference type="InterPro" id="IPR001544">
    <property type="entry name" value="Aminotrans_IV"/>
</dbReference>
<dbReference type="Proteomes" id="UP001175261">
    <property type="component" value="Unassembled WGS sequence"/>
</dbReference>
<gene>
    <name evidence="1" type="ORF">NLU13_7424</name>
</gene>
<organism evidence="1 2">
    <name type="scientific">Sarocladium strictum</name>
    <name type="common">Black bundle disease fungus</name>
    <name type="synonym">Acremonium strictum</name>
    <dbReference type="NCBI Taxonomy" id="5046"/>
    <lineage>
        <taxon>Eukaryota</taxon>
        <taxon>Fungi</taxon>
        <taxon>Dikarya</taxon>
        <taxon>Ascomycota</taxon>
        <taxon>Pezizomycotina</taxon>
        <taxon>Sordariomycetes</taxon>
        <taxon>Hypocreomycetidae</taxon>
        <taxon>Hypocreales</taxon>
        <taxon>Sarocladiaceae</taxon>
        <taxon>Sarocladium</taxon>
    </lineage>
</organism>
<dbReference type="SUPFAM" id="SSF56752">
    <property type="entry name" value="D-aminoacid aminotransferase-like PLP-dependent enzymes"/>
    <property type="match status" value="1"/>
</dbReference>
<dbReference type="AlphaFoldDB" id="A0AA39GCT0"/>
<dbReference type="Gene3D" id="3.20.10.10">
    <property type="entry name" value="D-amino Acid Aminotransferase, subunit A, domain 2"/>
    <property type="match status" value="1"/>
</dbReference>
<proteinExistence type="predicted"/>
<dbReference type="Gene3D" id="3.30.470.10">
    <property type="match status" value="1"/>
</dbReference>
<dbReference type="InterPro" id="IPR043131">
    <property type="entry name" value="BCAT-like_N"/>
</dbReference>
<name>A0AA39GCT0_SARSR</name>
<comment type="caution">
    <text evidence="1">The sequence shown here is derived from an EMBL/GenBank/DDBJ whole genome shotgun (WGS) entry which is preliminary data.</text>
</comment>